<dbReference type="PROSITE" id="PS51186">
    <property type="entry name" value="GNAT"/>
    <property type="match status" value="1"/>
</dbReference>
<dbReference type="InterPro" id="IPR000182">
    <property type="entry name" value="GNAT_dom"/>
</dbReference>
<dbReference type="SUPFAM" id="SSF55718">
    <property type="entry name" value="SCP-like"/>
    <property type="match status" value="1"/>
</dbReference>
<gene>
    <name evidence="2" type="primary">eis</name>
    <name evidence="2" type="ORF">ACFSUC_02295</name>
</gene>
<dbReference type="Pfam" id="PF13530">
    <property type="entry name" value="SCP2_2"/>
    <property type="match status" value="1"/>
</dbReference>
<dbReference type="InterPro" id="IPR016181">
    <property type="entry name" value="Acyl_CoA_acyltransferase"/>
</dbReference>
<dbReference type="RefSeq" id="WP_379927819.1">
    <property type="nucleotide sequence ID" value="NZ_JBHUMM010000002.1"/>
</dbReference>
<evidence type="ECO:0000313" key="3">
    <source>
        <dbReference type="Proteomes" id="UP001597497"/>
    </source>
</evidence>
<keyword evidence="3" id="KW-1185">Reference proteome</keyword>
<reference evidence="3" key="1">
    <citation type="journal article" date="2019" name="Int. J. Syst. Evol. Microbiol.">
        <title>The Global Catalogue of Microorganisms (GCM) 10K type strain sequencing project: providing services to taxonomists for standard genome sequencing and annotation.</title>
        <authorList>
            <consortium name="The Broad Institute Genomics Platform"/>
            <consortium name="The Broad Institute Genome Sequencing Center for Infectious Disease"/>
            <person name="Wu L."/>
            <person name="Ma J."/>
        </authorList>
    </citation>
    <scope>NUCLEOTIDE SEQUENCE [LARGE SCALE GENOMIC DNA]</scope>
    <source>
        <strain evidence="3">KCTC 33676</strain>
    </source>
</reference>
<dbReference type="SUPFAM" id="SSF55729">
    <property type="entry name" value="Acyl-CoA N-acyltransferases (Nat)"/>
    <property type="match status" value="1"/>
</dbReference>
<dbReference type="InterPro" id="IPR041380">
    <property type="entry name" value="Acetyltransf_17"/>
</dbReference>
<feature type="domain" description="N-acetyltransferase" evidence="1">
    <location>
        <begin position="10"/>
        <end position="153"/>
    </location>
</feature>
<sequence>MTTKINEMNTYIRSLRYEEMDQAIELSGFAFQHTITPEVRAMRRKMIPSSSVRGIFRKEDDTLLGKLTLLDLQVYVGEKVLDMGGIAGVATWPEYRRLGLVRQLLAHSLREMREKGLTLSMLHPFSFSFYRKYGWETFVDRKICTLKMAQVPVYSANGSEGQWVRLAASEEAWTAMQDVYDRVARHYNGTLVRTGMWWQERVFQSGSIKYVYERAHEGDASTEGEGSGKEEKVREAFLEYEVRDRKMKVYASGYTTEAGRRAIWQFIAQHDSMADEIEIEVPANEDMTYGLDDPKFKQEITPYFMARIVDMEGFLRQYPFQPGSACQLVLEVVDTFADWNNGAYLLELDEAGHVAIVQISEERSLERSGHDEATLPVIRGAIPDITAWLLGYRHGVELYKRQLITGDEQAVQVLSSRLSGHSTYLPDFF</sequence>
<dbReference type="PANTHER" id="PTHR37817:SF1">
    <property type="entry name" value="N-ACETYLTRANSFERASE EIS"/>
    <property type="match status" value="1"/>
</dbReference>
<dbReference type="CDD" id="cd04301">
    <property type="entry name" value="NAT_SF"/>
    <property type="match status" value="1"/>
</dbReference>
<keyword evidence="2" id="KW-0808">Transferase</keyword>
<dbReference type="PANTHER" id="PTHR37817">
    <property type="entry name" value="N-ACETYLTRANSFERASE EIS"/>
    <property type="match status" value="1"/>
</dbReference>
<evidence type="ECO:0000313" key="2">
    <source>
        <dbReference type="EMBL" id="MFD2670436.1"/>
    </source>
</evidence>
<evidence type="ECO:0000259" key="1">
    <source>
        <dbReference type="PROSITE" id="PS51186"/>
    </source>
</evidence>
<accession>A0ABW5R6S7</accession>
<dbReference type="Pfam" id="PF13527">
    <property type="entry name" value="Acetyltransf_9"/>
    <property type="match status" value="1"/>
</dbReference>
<dbReference type="Proteomes" id="UP001597497">
    <property type="component" value="Unassembled WGS sequence"/>
</dbReference>
<protein>
    <submittedName>
        <fullName evidence="2">Enhanced intracellular survival protein Eis</fullName>
        <ecNumber evidence="2">2.3.1.-</ecNumber>
    </submittedName>
</protein>
<dbReference type="Pfam" id="PF17668">
    <property type="entry name" value="Acetyltransf_17"/>
    <property type="match status" value="1"/>
</dbReference>
<dbReference type="GO" id="GO:0016746">
    <property type="term" value="F:acyltransferase activity"/>
    <property type="evidence" value="ECO:0007669"/>
    <property type="project" value="UniProtKB-KW"/>
</dbReference>
<keyword evidence="2" id="KW-0012">Acyltransferase</keyword>
<dbReference type="InterPro" id="IPR036527">
    <property type="entry name" value="SCP2_sterol-bd_dom_sf"/>
</dbReference>
<proteinExistence type="predicted"/>
<comment type="caution">
    <text evidence="2">The sequence shown here is derived from an EMBL/GenBank/DDBJ whole genome shotgun (WGS) entry which is preliminary data.</text>
</comment>
<dbReference type="InterPro" id="IPR051554">
    <property type="entry name" value="Acetyltransferase_Eis"/>
</dbReference>
<dbReference type="Gene3D" id="3.30.1050.10">
    <property type="entry name" value="SCP2 sterol-binding domain"/>
    <property type="match status" value="1"/>
</dbReference>
<name>A0ABW5R6S7_9BACL</name>
<organism evidence="2 3">
    <name type="scientific">Marinicrinis sediminis</name>
    <dbReference type="NCBI Taxonomy" id="1652465"/>
    <lineage>
        <taxon>Bacteria</taxon>
        <taxon>Bacillati</taxon>
        <taxon>Bacillota</taxon>
        <taxon>Bacilli</taxon>
        <taxon>Bacillales</taxon>
        <taxon>Paenibacillaceae</taxon>
    </lineage>
</organism>
<dbReference type="InterPro" id="IPR025559">
    <property type="entry name" value="Eis_dom"/>
</dbReference>
<dbReference type="Gene3D" id="3.40.630.30">
    <property type="match status" value="2"/>
</dbReference>
<dbReference type="EMBL" id="JBHUMM010000002">
    <property type="protein sequence ID" value="MFD2670436.1"/>
    <property type="molecule type" value="Genomic_DNA"/>
</dbReference>
<dbReference type="EC" id="2.3.1.-" evidence="2"/>